<accession>A0A1S1Q3Y7</accession>
<dbReference type="GO" id="GO:0031412">
    <property type="term" value="P:gas vesicle organization"/>
    <property type="evidence" value="ECO:0007669"/>
    <property type="project" value="InterPro"/>
</dbReference>
<feature type="region of interest" description="Disordered" evidence="4">
    <location>
        <begin position="229"/>
        <end position="280"/>
    </location>
</feature>
<feature type="region of interest" description="Disordered" evidence="4">
    <location>
        <begin position="379"/>
        <end position="445"/>
    </location>
</feature>
<evidence type="ECO:0000256" key="4">
    <source>
        <dbReference type="SAM" id="MobiDB-lite"/>
    </source>
</evidence>
<reference evidence="6" key="1">
    <citation type="submission" date="2016-07" db="EMBL/GenBank/DDBJ databases">
        <title>Frankia sp. NRRL B-16219 Genome sequencing.</title>
        <authorList>
            <person name="Ghodhbane-Gtari F."/>
            <person name="Swanson E."/>
            <person name="Gueddou A."/>
            <person name="Louati M."/>
            <person name="Nouioui I."/>
            <person name="Hezbri K."/>
            <person name="Abebe-Akele F."/>
            <person name="Simpson S."/>
            <person name="Morris K."/>
            <person name="Thomas K."/>
            <person name="Gtari M."/>
            <person name="Tisa L.S."/>
        </authorList>
    </citation>
    <scope>NUCLEOTIDE SEQUENCE [LARGE SCALE GENOMIC DNA]</scope>
    <source>
        <strain evidence="6">NRRL B-16219</strain>
    </source>
</reference>
<feature type="region of interest" description="Disordered" evidence="4">
    <location>
        <begin position="53"/>
        <end position="101"/>
    </location>
</feature>
<feature type="compositionally biased region" description="Acidic residues" evidence="4">
    <location>
        <begin position="435"/>
        <end position="445"/>
    </location>
</feature>
<dbReference type="GO" id="GO:0031411">
    <property type="term" value="C:gas vesicle"/>
    <property type="evidence" value="ECO:0007669"/>
    <property type="project" value="UniProtKB-SubCell"/>
</dbReference>
<organism evidence="5 6">
    <name type="scientific">Parafrankia soli</name>
    <dbReference type="NCBI Taxonomy" id="2599596"/>
    <lineage>
        <taxon>Bacteria</taxon>
        <taxon>Bacillati</taxon>
        <taxon>Actinomycetota</taxon>
        <taxon>Actinomycetes</taxon>
        <taxon>Frankiales</taxon>
        <taxon>Frankiaceae</taxon>
        <taxon>Parafrankia</taxon>
    </lineage>
</organism>
<dbReference type="Proteomes" id="UP000179769">
    <property type="component" value="Unassembled WGS sequence"/>
</dbReference>
<name>A0A1S1Q3Y7_9ACTN</name>
<comment type="subcellular location">
    <subcellularLocation>
        <location evidence="2">Gas vesicle</location>
    </subcellularLocation>
</comment>
<dbReference type="AlphaFoldDB" id="A0A1S1Q3Y7"/>
<gene>
    <name evidence="5" type="ORF">BBK14_19000</name>
</gene>
<dbReference type="Pfam" id="PF06386">
    <property type="entry name" value="GvpL_GvpF"/>
    <property type="match status" value="1"/>
</dbReference>
<evidence type="ECO:0000256" key="1">
    <source>
        <dbReference type="ARBA" id="ARBA00022987"/>
    </source>
</evidence>
<comment type="caution">
    <text evidence="5">The sequence shown here is derived from an EMBL/GenBank/DDBJ whole genome shotgun (WGS) entry which is preliminary data.</text>
</comment>
<comment type="similarity">
    <text evidence="3">Belongs to the gas vesicle GvpF/GvpL family.</text>
</comment>
<proteinExistence type="inferred from homology"/>
<dbReference type="PANTHER" id="PTHR36852">
    <property type="entry name" value="PROTEIN GVPL 2"/>
    <property type="match status" value="1"/>
</dbReference>
<sequence length="445" mass="46407">MAPEDADFGSLGELAVQLAPGVLDEAVAEAREVARGQLARLLAREITRAACERGVAGAGSSPAGAGRREHSEHRQAHRDGPVPAGHGGPGPGSRDGQSPGGVERARALYAYGIVPAGTDVSGLPGLSEGTTVCAVTRGQVSLVISAIDPELLRDVEEDLSETGRLATLARGHDQVLRELQDLAPVLPLRFGTVLPGESEAAVILDDPDTELPRALDALRDAREWGFRIDAAGPTEPPASGVLRSTGAGESTRATPAPAPPCAAGVADTGNTARPGAGTAYLSARRDELREQERRREETARLVEWTHRELLVHARDVARRPGRPDRVFDCAYLVDRGEEDGFLDTAERLGPPLEEAGYVATVTGPWPPYSFVHLTLGGDGGSGSDRGSGSAEAGPAEALRATASRATATREGTTRVAAGTAPVRFSVPTGDRPGDDPEFEPGEERG</sequence>
<dbReference type="EMBL" id="MAXA01000216">
    <property type="protein sequence ID" value="OHV27905.1"/>
    <property type="molecule type" value="Genomic_DNA"/>
</dbReference>
<dbReference type="OrthoDB" id="146444at2"/>
<feature type="compositionally biased region" description="Basic and acidic residues" evidence="4">
    <location>
        <begin position="66"/>
        <end position="80"/>
    </location>
</feature>
<feature type="compositionally biased region" description="Low complexity" evidence="4">
    <location>
        <begin position="386"/>
        <end position="420"/>
    </location>
</feature>
<dbReference type="PANTHER" id="PTHR36852:SF1">
    <property type="entry name" value="PROTEIN GVPL 2"/>
    <property type="match status" value="1"/>
</dbReference>
<evidence type="ECO:0000256" key="2">
    <source>
        <dbReference type="ARBA" id="ARBA00035108"/>
    </source>
</evidence>
<keyword evidence="6" id="KW-1185">Reference proteome</keyword>
<keyword evidence="1" id="KW-0304">Gas vesicle</keyword>
<evidence type="ECO:0000313" key="5">
    <source>
        <dbReference type="EMBL" id="OHV27905.1"/>
    </source>
</evidence>
<evidence type="ECO:0000256" key="3">
    <source>
        <dbReference type="ARBA" id="ARBA00035643"/>
    </source>
</evidence>
<dbReference type="InterPro" id="IPR009430">
    <property type="entry name" value="GvpL/GvpF"/>
</dbReference>
<protein>
    <submittedName>
        <fullName evidence="5">Gas vesicle protein GvpFL</fullName>
    </submittedName>
</protein>
<evidence type="ECO:0000313" key="6">
    <source>
        <dbReference type="Proteomes" id="UP000179769"/>
    </source>
</evidence>